<feature type="region of interest" description="Disordered" evidence="1">
    <location>
        <begin position="1"/>
        <end position="20"/>
    </location>
</feature>
<feature type="region of interest" description="Disordered" evidence="1">
    <location>
        <begin position="105"/>
        <end position="131"/>
    </location>
</feature>
<feature type="compositionally biased region" description="Low complexity" evidence="1">
    <location>
        <begin position="78"/>
        <end position="89"/>
    </location>
</feature>
<gene>
    <name evidence="2" type="ORF">CCE02nite_12850</name>
</gene>
<evidence type="ECO:0000313" key="2">
    <source>
        <dbReference type="EMBL" id="GED09286.1"/>
    </source>
</evidence>
<reference evidence="2 3" key="1">
    <citation type="submission" date="2019-06" db="EMBL/GenBank/DDBJ databases">
        <title>Whole genome shotgun sequence of Cellulosimicrobium cellulans NBRC 15516.</title>
        <authorList>
            <person name="Hosoyama A."/>
            <person name="Uohara A."/>
            <person name="Ohji S."/>
            <person name="Ichikawa N."/>
        </authorList>
    </citation>
    <scope>NUCLEOTIDE SEQUENCE [LARGE SCALE GENOMIC DNA]</scope>
    <source>
        <strain evidence="2 3">NBRC 15516</strain>
    </source>
</reference>
<protein>
    <submittedName>
        <fullName evidence="2">Uncharacterized protein</fullName>
    </submittedName>
</protein>
<comment type="caution">
    <text evidence="2">The sequence shown here is derived from an EMBL/GenBank/DDBJ whole genome shotgun (WGS) entry which is preliminary data.</text>
</comment>
<sequence length="131" mass="14095">MGLGLDMPSRRPRGGLRTGETSAHLAEVYGASVSKDTVSDVRIAVRDGLEGPPDAITTVRELKPMHTAVDTEQAQGARSCRSWTTTSRSVGSSAPTAFVVTFEGRISPRAAEERRDPSVGQTRSRLVDQDR</sequence>
<dbReference type="Proteomes" id="UP000316659">
    <property type="component" value="Unassembled WGS sequence"/>
</dbReference>
<dbReference type="EMBL" id="BJNZ01000006">
    <property type="protein sequence ID" value="GED09286.1"/>
    <property type="molecule type" value="Genomic_DNA"/>
</dbReference>
<name>A0A4Y4DW71_CELCE</name>
<dbReference type="AlphaFoldDB" id="A0A4Y4DW71"/>
<evidence type="ECO:0000256" key="1">
    <source>
        <dbReference type="SAM" id="MobiDB-lite"/>
    </source>
</evidence>
<proteinExistence type="predicted"/>
<feature type="region of interest" description="Disordered" evidence="1">
    <location>
        <begin position="67"/>
        <end position="90"/>
    </location>
</feature>
<organism evidence="2 3">
    <name type="scientific">Cellulosimicrobium cellulans</name>
    <name type="common">Arthrobacter luteus</name>
    <dbReference type="NCBI Taxonomy" id="1710"/>
    <lineage>
        <taxon>Bacteria</taxon>
        <taxon>Bacillati</taxon>
        <taxon>Actinomycetota</taxon>
        <taxon>Actinomycetes</taxon>
        <taxon>Micrococcales</taxon>
        <taxon>Promicromonosporaceae</taxon>
        <taxon>Cellulosimicrobium</taxon>
    </lineage>
</organism>
<evidence type="ECO:0000313" key="3">
    <source>
        <dbReference type="Proteomes" id="UP000316659"/>
    </source>
</evidence>
<accession>A0A4Y4DW71</accession>